<comment type="subcellular location">
    <subcellularLocation>
        <location evidence="1">Cytoplasm</location>
    </subcellularLocation>
</comment>
<protein>
    <recommendedName>
        <fullName evidence="9">Aldose 1-epimerase</fullName>
        <ecNumber evidence="9">5.1.3.3</ecNumber>
    </recommendedName>
</protein>
<dbReference type="FunFam" id="2.70.98.10:FF:000003">
    <property type="entry name" value="Aldose 1-epimerase"/>
    <property type="match status" value="1"/>
</dbReference>
<evidence type="ECO:0000256" key="3">
    <source>
        <dbReference type="ARBA" id="ARBA00006206"/>
    </source>
</evidence>
<feature type="signal peptide" evidence="13">
    <location>
        <begin position="1"/>
        <end position="25"/>
    </location>
</feature>
<evidence type="ECO:0000313" key="17">
    <source>
        <dbReference type="Proteomes" id="UP000199140"/>
    </source>
</evidence>
<dbReference type="InterPro" id="IPR011013">
    <property type="entry name" value="Gal_mutarotase_sf_dom"/>
</dbReference>
<dbReference type="Pfam" id="PF01263">
    <property type="entry name" value="Aldose_epim"/>
    <property type="match status" value="1"/>
</dbReference>
<reference evidence="14 16" key="1">
    <citation type="submission" date="2016-04" db="EMBL/GenBank/DDBJ databases">
        <title>Complete genome sequencing and analysis of CBMB27, Methylobacterium phyllosphaerae isolated from leaf tissues of rice (Oryza sativa L.).</title>
        <authorList>
            <person name="Lee Y."/>
            <person name="Hwangbo K."/>
            <person name="Chung H."/>
            <person name="Yoo J."/>
            <person name="Kim K.Y."/>
            <person name="Sa T.M."/>
            <person name="Um Y."/>
            <person name="Madhaiyan M."/>
        </authorList>
    </citation>
    <scope>NUCLEOTIDE SEQUENCE [LARGE SCALE GENOMIC DNA]</scope>
    <source>
        <strain evidence="14 16">CBMB27</strain>
    </source>
</reference>
<evidence type="ECO:0000256" key="11">
    <source>
        <dbReference type="PIRSR" id="PIRSR005096-2"/>
    </source>
</evidence>
<comment type="catalytic activity">
    <reaction evidence="9">
        <text>alpha-D-glucose = beta-D-glucose</text>
        <dbReference type="Rhea" id="RHEA:10264"/>
        <dbReference type="ChEBI" id="CHEBI:15903"/>
        <dbReference type="ChEBI" id="CHEBI:17925"/>
        <dbReference type="EC" id="5.1.3.3"/>
    </reaction>
</comment>
<dbReference type="InterPro" id="IPR014718">
    <property type="entry name" value="GH-type_carb-bd"/>
</dbReference>
<evidence type="ECO:0000313" key="14">
    <source>
        <dbReference type="EMBL" id="APT30271.1"/>
    </source>
</evidence>
<dbReference type="PANTHER" id="PTHR10091">
    <property type="entry name" value="ALDOSE-1-EPIMERASE"/>
    <property type="match status" value="1"/>
</dbReference>
<organism evidence="15 17">
    <name type="scientific">Methylobacterium phyllosphaerae</name>
    <dbReference type="NCBI Taxonomy" id="418223"/>
    <lineage>
        <taxon>Bacteria</taxon>
        <taxon>Pseudomonadati</taxon>
        <taxon>Pseudomonadota</taxon>
        <taxon>Alphaproteobacteria</taxon>
        <taxon>Hyphomicrobiales</taxon>
        <taxon>Methylobacteriaceae</taxon>
        <taxon>Methylobacterium</taxon>
    </lineage>
</organism>
<feature type="active site" description="Proton acceptor" evidence="10">
    <location>
        <position position="345"/>
    </location>
</feature>
<dbReference type="GO" id="GO:0033499">
    <property type="term" value="P:galactose catabolic process via UDP-galactose, Leloir pathway"/>
    <property type="evidence" value="ECO:0007669"/>
    <property type="project" value="TreeGrafter"/>
</dbReference>
<dbReference type="Gene3D" id="2.70.98.10">
    <property type="match status" value="1"/>
</dbReference>
<keyword evidence="16" id="KW-1185">Reference proteome</keyword>
<evidence type="ECO:0000256" key="13">
    <source>
        <dbReference type="SAM" id="SignalP"/>
    </source>
</evidence>
<dbReference type="SUPFAM" id="SSF74650">
    <property type="entry name" value="Galactose mutarotase-like"/>
    <property type="match status" value="1"/>
</dbReference>
<dbReference type="NCBIfam" id="NF008277">
    <property type="entry name" value="PRK11055.1"/>
    <property type="match status" value="1"/>
</dbReference>
<evidence type="ECO:0000256" key="2">
    <source>
        <dbReference type="ARBA" id="ARBA00005028"/>
    </source>
</evidence>
<keyword evidence="8 9" id="KW-0119">Carbohydrate metabolism</keyword>
<evidence type="ECO:0000256" key="6">
    <source>
        <dbReference type="ARBA" id="ARBA00022553"/>
    </source>
</evidence>
<evidence type="ECO:0000256" key="1">
    <source>
        <dbReference type="ARBA" id="ARBA00004496"/>
    </source>
</evidence>
<evidence type="ECO:0000313" key="15">
    <source>
        <dbReference type="EMBL" id="SFG52298.1"/>
    </source>
</evidence>
<evidence type="ECO:0000256" key="8">
    <source>
        <dbReference type="ARBA" id="ARBA00023277"/>
    </source>
</evidence>
<dbReference type="InterPro" id="IPR015443">
    <property type="entry name" value="Aldose_1-epimerase"/>
</dbReference>
<proteinExistence type="inferred from homology"/>
<dbReference type="GO" id="GO:0030246">
    <property type="term" value="F:carbohydrate binding"/>
    <property type="evidence" value="ECO:0007669"/>
    <property type="project" value="InterPro"/>
</dbReference>
<keyword evidence="13" id="KW-0732">Signal</keyword>
<feature type="binding site" evidence="11">
    <location>
        <position position="279"/>
    </location>
    <ligand>
        <name>beta-D-galactose</name>
        <dbReference type="ChEBI" id="CHEBI:27667"/>
    </ligand>
</feature>
<keyword evidence="6" id="KW-0597">Phosphoprotein</keyword>
<evidence type="ECO:0000256" key="10">
    <source>
        <dbReference type="PIRSR" id="PIRSR005096-1"/>
    </source>
</evidence>
<dbReference type="KEGG" id="mphy:MCBMB27_00980"/>
<dbReference type="AlphaFoldDB" id="A0AAE8HPG9"/>
<evidence type="ECO:0000256" key="9">
    <source>
        <dbReference type="PIRNR" id="PIRNR005096"/>
    </source>
</evidence>
<feature type="active site" description="Proton donor" evidence="10">
    <location>
        <position position="205"/>
    </location>
</feature>
<reference evidence="15 17" key="2">
    <citation type="submission" date="2016-10" db="EMBL/GenBank/DDBJ databases">
        <authorList>
            <person name="Varghese N."/>
            <person name="Submissions S."/>
        </authorList>
    </citation>
    <scope>NUCLEOTIDE SEQUENCE [LARGE SCALE GENOMIC DNA]</scope>
    <source>
        <strain evidence="15 17">CBMB27</strain>
    </source>
</reference>
<dbReference type="Proteomes" id="UP000185487">
    <property type="component" value="Chromosome"/>
</dbReference>
<accession>A0AAE8HPG9</accession>
<dbReference type="EMBL" id="FOPK01000004">
    <property type="protein sequence ID" value="SFG52298.1"/>
    <property type="molecule type" value="Genomic_DNA"/>
</dbReference>
<keyword evidence="5" id="KW-0963">Cytoplasm</keyword>
<gene>
    <name evidence="14" type="ORF">MCBMB27_00980</name>
    <name evidence="15" type="ORF">SAMN05192567_104180</name>
</gene>
<evidence type="ECO:0000256" key="4">
    <source>
        <dbReference type="ARBA" id="ARBA00011245"/>
    </source>
</evidence>
<dbReference type="CDD" id="cd09019">
    <property type="entry name" value="galactose_mutarotase_like"/>
    <property type="match status" value="1"/>
</dbReference>
<dbReference type="RefSeq" id="WP_075379942.1">
    <property type="nucleotide sequence ID" value="NZ_CP015367.1"/>
</dbReference>
<dbReference type="InterPro" id="IPR008183">
    <property type="entry name" value="Aldose_1/G6P_1-epimerase"/>
</dbReference>
<feature type="chain" id="PRO_5042201903" description="Aldose 1-epimerase" evidence="13">
    <location>
        <begin position="26"/>
        <end position="387"/>
    </location>
</feature>
<evidence type="ECO:0000256" key="7">
    <source>
        <dbReference type="ARBA" id="ARBA00023235"/>
    </source>
</evidence>
<dbReference type="GO" id="GO:0006006">
    <property type="term" value="P:glucose metabolic process"/>
    <property type="evidence" value="ECO:0007669"/>
    <property type="project" value="TreeGrafter"/>
</dbReference>
<keyword evidence="7 9" id="KW-0413">Isomerase</keyword>
<dbReference type="PANTHER" id="PTHR10091:SF0">
    <property type="entry name" value="GALACTOSE MUTAROTASE"/>
    <property type="match status" value="1"/>
</dbReference>
<dbReference type="GO" id="GO:0005737">
    <property type="term" value="C:cytoplasm"/>
    <property type="evidence" value="ECO:0007669"/>
    <property type="project" value="UniProtKB-SubCell"/>
</dbReference>
<dbReference type="GO" id="GO:0004034">
    <property type="term" value="F:aldose 1-epimerase activity"/>
    <property type="evidence" value="ECO:0007669"/>
    <property type="project" value="UniProtKB-EC"/>
</dbReference>
<dbReference type="EMBL" id="CP015367">
    <property type="protein sequence ID" value="APT30271.1"/>
    <property type="molecule type" value="Genomic_DNA"/>
</dbReference>
<dbReference type="EC" id="5.1.3.3" evidence="9"/>
<comment type="pathway">
    <text evidence="2 9">Carbohydrate metabolism; hexose metabolism.</text>
</comment>
<evidence type="ECO:0000313" key="16">
    <source>
        <dbReference type="Proteomes" id="UP000185487"/>
    </source>
</evidence>
<sequence>MRGVGPLALCACAAIPGLIPAPVRAAEPVRTVFGTLPDGRSVEEVTLTNGKGITARILSWGALLRSLDVPDRSGKAADVVLGYTDLASYLTKGSYFGVSVGRYANRIRAGRFTLDGQTYTLATNDGPNALHGGAAGFDKRLWTITAVKGGAAPSVTLRYVSPDGEEGYPGTLTATATYTLDATDTLTVTYEATTDKPTIVNLTNHSFFNLAGEGSGRSILDQSLTIPAERFTPVDATLIPTGAHLPVAGTPFDFRKPTVIGARIRDGRDEQIVRARGYDHNWVVTDAPTAEPHLVARVEDPESGRILEVASNQPGVQFYAGNFLNATVVGKSGLAYRQSDALALEPELFPDTPNQPAFGSARLDPGKTYRNVIAYRFSTSPAHRTQK</sequence>
<comment type="subunit">
    <text evidence="4">Monomer.</text>
</comment>
<feature type="binding site" evidence="12">
    <location>
        <begin position="105"/>
        <end position="106"/>
    </location>
    <ligand>
        <name>beta-D-galactose</name>
        <dbReference type="ChEBI" id="CHEBI:27667"/>
    </ligand>
</feature>
<dbReference type="InterPro" id="IPR047215">
    <property type="entry name" value="Galactose_mutarotase-like"/>
</dbReference>
<evidence type="ECO:0000256" key="5">
    <source>
        <dbReference type="ARBA" id="ARBA00022490"/>
    </source>
</evidence>
<evidence type="ECO:0000256" key="12">
    <source>
        <dbReference type="PIRSR" id="PIRSR005096-3"/>
    </source>
</evidence>
<dbReference type="PIRSF" id="PIRSF005096">
    <property type="entry name" value="GALM"/>
    <property type="match status" value="1"/>
</dbReference>
<name>A0AAE8HPG9_9HYPH</name>
<dbReference type="Proteomes" id="UP000199140">
    <property type="component" value="Unassembled WGS sequence"/>
</dbReference>
<comment type="similarity">
    <text evidence="3 9">Belongs to the aldose epimerase family.</text>
</comment>